<dbReference type="SUPFAM" id="SSF53597">
    <property type="entry name" value="Dihydrofolate reductase-like"/>
    <property type="match status" value="1"/>
</dbReference>
<sequence>MGKLTVTAFLTLDGVHQGPGGPNEDTSDGFTQGGWSVPYGDEDFGRFMAEVFDRAGAFLLGRRTYEIFVSHWPKMTDPADPIASRLNSLPKYVTSQTLGTPSWAGTTVLRGDLAKEVTDLKERTEGELQVHGSGTLVQSLLALDLVDTLHLLTCPLILGGGRRLFAESTLPTAFDHTAARTTAAGVTIHSYDRAGRPRYGSYELPENARRPS</sequence>
<dbReference type="Pfam" id="PF01872">
    <property type="entry name" value="RibD_C"/>
    <property type="match status" value="1"/>
</dbReference>
<protein>
    <submittedName>
        <fullName evidence="3">Dihydrofolate reductase family protein</fullName>
    </submittedName>
</protein>
<proteinExistence type="predicted"/>
<evidence type="ECO:0000256" key="1">
    <source>
        <dbReference type="SAM" id="MobiDB-lite"/>
    </source>
</evidence>
<evidence type="ECO:0000313" key="3">
    <source>
        <dbReference type="EMBL" id="MCN9244668.1"/>
    </source>
</evidence>
<organism evidence="3 4">
    <name type="scientific">Streptomyces macrolidinus</name>
    <dbReference type="NCBI Taxonomy" id="2952607"/>
    <lineage>
        <taxon>Bacteria</taxon>
        <taxon>Bacillati</taxon>
        <taxon>Actinomycetota</taxon>
        <taxon>Actinomycetes</taxon>
        <taxon>Kitasatosporales</taxon>
        <taxon>Streptomycetaceae</taxon>
        <taxon>Streptomyces</taxon>
    </lineage>
</organism>
<feature type="domain" description="Bacterial bifunctional deaminase-reductase C-terminal" evidence="2">
    <location>
        <begin position="3"/>
        <end position="186"/>
    </location>
</feature>
<dbReference type="PANTHER" id="PTHR38011:SF2">
    <property type="entry name" value="BIFUNCTIONAL DEAMINASE-REDUCTASE DOMAIN PROTEIN"/>
    <property type="match status" value="1"/>
</dbReference>
<evidence type="ECO:0000259" key="2">
    <source>
        <dbReference type="Pfam" id="PF01872"/>
    </source>
</evidence>
<gene>
    <name evidence="3" type="ORF">NGF19_28460</name>
</gene>
<accession>A0ABT0ZM59</accession>
<name>A0ABT0ZM59_9ACTN</name>
<dbReference type="InterPro" id="IPR050765">
    <property type="entry name" value="Riboflavin_Biosynth_HTPR"/>
</dbReference>
<reference evidence="3 4" key="1">
    <citation type="submission" date="2022-05" db="EMBL/GenBank/DDBJ databases">
        <title>Streptomyces sp. nov. RY43-2 isolated from soil of a peat swamp forest.</title>
        <authorList>
            <person name="Kanchanasin P."/>
            <person name="Tanasupawat S."/>
            <person name="Phongsopitanun W."/>
        </authorList>
    </citation>
    <scope>NUCLEOTIDE SEQUENCE [LARGE SCALE GENOMIC DNA]</scope>
    <source>
        <strain evidence="3 4">RY43-2</strain>
    </source>
</reference>
<dbReference type="Gene3D" id="3.40.430.10">
    <property type="entry name" value="Dihydrofolate Reductase, subunit A"/>
    <property type="match status" value="1"/>
</dbReference>
<feature type="region of interest" description="Disordered" evidence="1">
    <location>
        <begin position="15"/>
        <end position="34"/>
    </location>
</feature>
<dbReference type="PANTHER" id="PTHR38011">
    <property type="entry name" value="DIHYDROFOLATE REDUCTASE FAMILY PROTEIN (AFU_ORTHOLOGUE AFUA_8G06820)"/>
    <property type="match status" value="1"/>
</dbReference>
<comment type="caution">
    <text evidence="3">The sequence shown here is derived from an EMBL/GenBank/DDBJ whole genome shotgun (WGS) entry which is preliminary data.</text>
</comment>
<dbReference type="InterPro" id="IPR002734">
    <property type="entry name" value="RibDG_C"/>
</dbReference>
<evidence type="ECO:0000313" key="4">
    <source>
        <dbReference type="Proteomes" id="UP001523219"/>
    </source>
</evidence>
<dbReference type="RefSeq" id="WP_252428499.1">
    <property type="nucleotide sequence ID" value="NZ_JAMWMR010000041.1"/>
</dbReference>
<keyword evidence="4" id="KW-1185">Reference proteome</keyword>
<dbReference type="InterPro" id="IPR024072">
    <property type="entry name" value="DHFR-like_dom_sf"/>
</dbReference>
<dbReference type="Proteomes" id="UP001523219">
    <property type="component" value="Unassembled WGS sequence"/>
</dbReference>
<dbReference type="EMBL" id="JAMWMR010000041">
    <property type="protein sequence ID" value="MCN9244668.1"/>
    <property type="molecule type" value="Genomic_DNA"/>
</dbReference>